<evidence type="ECO:0000256" key="4">
    <source>
        <dbReference type="ARBA" id="ARBA00023163"/>
    </source>
</evidence>
<comment type="similarity">
    <text evidence="2">Belongs to the TAF9 family.</text>
</comment>
<dbReference type="Proteomes" id="UP001562354">
    <property type="component" value="Unassembled WGS sequence"/>
</dbReference>
<gene>
    <name evidence="7" type="ORF">AAFC00_000293</name>
</gene>
<dbReference type="EMBL" id="JBFMKM010000009">
    <property type="protein sequence ID" value="KAL1303836.1"/>
    <property type="molecule type" value="Genomic_DNA"/>
</dbReference>
<dbReference type="Pfam" id="PF02291">
    <property type="entry name" value="TFIID-31kDa"/>
    <property type="match status" value="1"/>
</dbReference>
<feature type="region of interest" description="Disordered" evidence="6">
    <location>
        <begin position="1"/>
        <end position="61"/>
    </location>
</feature>
<evidence type="ECO:0000256" key="2">
    <source>
        <dbReference type="ARBA" id="ARBA00007646"/>
    </source>
</evidence>
<sequence length="281" mass="29372">MASPQAAAATLQRTTPTSSTAPTTGPTAPTTTANTTAETNTTATATTDVPATSNSDDGLSRRPRDARLIHLILSAQGIHSYQERVPLQLLDFAYRYTSSVLSDALRLSAEGYTSSTTTTTTTKRGGGGGGGGADAAAAAAGSDITVNSLRQAIASRQDYHFHGALPKDFMLEQASEKNRIALPKIGKSWGVQLPPEKYCLTGTGWSLKDMWDSDEEQDGEDEDGRNGLGSGAENGLHGANGTNGTASSKKDDGDEREDEGMDSFEDVFGGSADQDQDMADV</sequence>
<dbReference type="Gene3D" id="1.10.20.10">
    <property type="entry name" value="Histone, subunit A"/>
    <property type="match status" value="1"/>
</dbReference>
<dbReference type="InterPro" id="IPR009072">
    <property type="entry name" value="Histone-fold"/>
</dbReference>
<keyword evidence="8" id="KW-1185">Reference proteome</keyword>
<keyword evidence="3" id="KW-0805">Transcription regulation</keyword>
<evidence type="ECO:0000256" key="3">
    <source>
        <dbReference type="ARBA" id="ARBA00023015"/>
    </source>
</evidence>
<evidence type="ECO:0000313" key="7">
    <source>
        <dbReference type="EMBL" id="KAL1303836.1"/>
    </source>
</evidence>
<evidence type="ECO:0000256" key="6">
    <source>
        <dbReference type="SAM" id="MobiDB-lite"/>
    </source>
</evidence>
<evidence type="ECO:0000313" key="8">
    <source>
        <dbReference type="Proteomes" id="UP001562354"/>
    </source>
</evidence>
<feature type="compositionally biased region" description="Acidic residues" evidence="6">
    <location>
        <begin position="254"/>
        <end position="265"/>
    </location>
</feature>
<feature type="compositionally biased region" description="Acidic residues" evidence="6">
    <location>
        <begin position="212"/>
        <end position="223"/>
    </location>
</feature>
<dbReference type="InterPro" id="IPR003162">
    <property type="entry name" value="TFIID-31"/>
</dbReference>
<name>A0ABR3PCF9_9PEZI</name>
<feature type="region of interest" description="Disordered" evidence="6">
    <location>
        <begin position="112"/>
        <end position="136"/>
    </location>
</feature>
<feature type="region of interest" description="Disordered" evidence="6">
    <location>
        <begin position="209"/>
        <end position="281"/>
    </location>
</feature>
<proteinExistence type="inferred from homology"/>
<organism evidence="7 8">
    <name type="scientific">Neodothiora populina</name>
    <dbReference type="NCBI Taxonomy" id="2781224"/>
    <lineage>
        <taxon>Eukaryota</taxon>
        <taxon>Fungi</taxon>
        <taxon>Dikarya</taxon>
        <taxon>Ascomycota</taxon>
        <taxon>Pezizomycotina</taxon>
        <taxon>Dothideomycetes</taxon>
        <taxon>Dothideomycetidae</taxon>
        <taxon>Dothideales</taxon>
        <taxon>Dothioraceae</taxon>
        <taxon>Neodothiora</taxon>
    </lineage>
</organism>
<evidence type="ECO:0000256" key="1">
    <source>
        <dbReference type="ARBA" id="ARBA00004123"/>
    </source>
</evidence>
<accession>A0ABR3PCF9</accession>
<keyword evidence="4" id="KW-0804">Transcription</keyword>
<dbReference type="InterPro" id="IPR051431">
    <property type="entry name" value="TFIID_subunit_9"/>
</dbReference>
<reference evidence="7 8" key="1">
    <citation type="submission" date="2024-07" db="EMBL/GenBank/DDBJ databases">
        <title>Draft sequence of the Neodothiora populina.</title>
        <authorList>
            <person name="Drown D.D."/>
            <person name="Schuette U.S."/>
            <person name="Buechlein A.B."/>
            <person name="Rusch D.R."/>
            <person name="Winton L.W."/>
            <person name="Adams G.A."/>
        </authorList>
    </citation>
    <scope>NUCLEOTIDE SEQUENCE [LARGE SCALE GENOMIC DNA]</scope>
    <source>
        <strain evidence="7 8">CPC 39397</strain>
    </source>
</reference>
<dbReference type="CDD" id="cd07979">
    <property type="entry name" value="HFD_TAF9"/>
    <property type="match status" value="1"/>
</dbReference>
<feature type="compositionally biased region" description="Low complexity" evidence="6">
    <location>
        <begin position="14"/>
        <end position="52"/>
    </location>
</feature>
<dbReference type="SUPFAM" id="SSF47113">
    <property type="entry name" value="Histone-fold"/>
    <property type="match status" value="1"/>
</dbReference>
<comment type="caution">
    <text evidence="7">The sequence shown here is derived from an EMBL/GenBank/DDBJ whole genome shotgun (WGS) entry which is preliminary data.</text>
</comment>
<evidence type="ECO:0000256" key="5">
    <source>
        <dbReference type="ARBA" id="ARBA00023242"/>
    </source>
</evidence>
<dbReference type="GeneID" id="95973996"/>
<comment type="subcellular location">
    <subcellularLocation>
        <location evidence="1">Nucleus</location>
    </subcellularLocation>
</comment>
<feature type="compositionally biased region" description="Low complexity" evidence="6">
    <location>
        <begin position="112"/>
        <end position="123"/>
    </location>
</feature>
<dbReference type="PANTHER" id="PTHR48068:SF4">
    <property type="entry name" value="TATA-BOX BINDING PROTEIN ASSOCIATED FACTOR 9"/>
    <property type="match status" value="1"/>
</dbReference>
<feature type="compositionally biased region" description="Gly residues" evidence="6">
    <location>
        <begin position="124"/>
        <end position="133"/>
    </location>
</feature>
<protein>
    <recommendedName>
        <fullName evidence="9">TFIID-31kDa-domain-containing protein</fullName>
    </recommendedName>
</protein>
<dbReference type="PANTHER" id="PTHR48068">
    <property type="entry name" value="TAF9 RNA POLYMERASE II, TATA BOX-BINDING PROTEIN (TBP)-ASSOCIATED FACTOR"/>
    <property type="match status" value="1"/>
</dbReference>
<keyword evidence="5" id="KW-0539">Nucleus</keyword>
<evidence type="ECO:0008006" key="9">
    <source>
        <dbReference type="Google" id="ProtNLM"/>
    </source>
</evidence>
<dbReference type="RefSeq" id="XP_069200111.1">
    <property type="nucleotide sequence ID" value="XM_069342433.1"/>
</dbReference>